<name>A0A1W1EJA0_9ZZZZ</name>
<reference evidence="2" key="1">
    <citation type="submission" date="2016-10" db="EMBL/GenBank/DDBJ databases">
        <authorList>
            <person name="de Groot N.N."/>
        </authorList>
    </citation>
    <scope>NUCLEOTIDE SEQUENCE</scope>
</reference>
<protein>
    <submittedName>
        <fullName evidence="2">Uncharacterized protein</fullName>
    </submittedName>
</protein>
<accession>A0A1W1EJA0</accession>
<gene>
    <name evidence="2" type="ORF">MNB_SV-15-584</name>
</gene>
<dbReference type="AlphaFoldDB" id="A0A1W1EJA0"/>
<dbReference type="EMBL" id="FRYL01000021">
    <property type="protein sequence ID" value="SHO80933.1"/>
    <property type="molecule type" value="Genomic_DNA"/>
</dbReference>
<evidence type="ECO:0000256" key="1">
    <source>
        <dbReference type="SAM" id="Coils"/>
    </source>
</evidence>
<organism evidence="2">
    <name type="scientific">hydrothermal vent metagenome</name>
    <dbReference type="NCBI Taxonomy" id="652676"/>
    <lineage>
        <taxon>unclassified sequences</taxon>
        <taxon>metagenomes</taxon>
        <taxon>ecological metagenomes</taxon>
    </lineage>
</organism>
<feature type="coiled-coil region" evidence="1">
    <location>
        <begin position="4"/>
        <end position="73"/>
    </location>
</feature>
<keyword evidence="1" id="KW-0175">Coiled coil</keyword>
<evidence type="ECO:0000313" key="2">
    <source>
        <dbReference type="EMBL" id="SHO80933.1"/>
    </source>
</evidence>
<proteinExistence type="predicted"/>
<sequence length="73" mass="8857">MSTLERLRTKIDNLIRNYELLKLENIKLKKRLDNPSFDAKEQQDIIKRLKEDLDNKDREIDLLIQKVEEFLES</sequence>